<evidence type="ECO:0000259" key="5">
    <source>
        <dbReference type="PROSITE" id="PS50931"/>
    </source>
</evidence>
<keyword evidence="7" id="KW-1185">Reference proteome</keyword>
<evidence type="ECO:0000256" key="2">
    <source>
        <dbReference type="ARBA" id="ARBA00023015"/>
    </source>
</evidence>
<protein>
    <submittedName>
        <fullName evidence="6">LysR family transcriptional regulator</fullName>
    </submittedName>
</protein>
<dbReference type="EMBL" id="JAEKJA010000006">
    <property type="protein sequence ID" value="MBJ3775761.1"/>
    <property type="molecule type" value="Genomic_DNA"/>
</dbReference>
<dbReference type="AlphaFoldDB" id="A0A934INL5"/>
<keyword evidence="2" id="KW-0805">Transcription regulation</keyword>
<dbReference type="GO" id="GO:0003677">
    <property type="term" value="F:DNA binding"/>
    <property type="evidence" value="ECO:0007669"/>
    <property type="project" value="UniProtKB-KW"/>
</dbReference>
<evidence type="ECO:0000256" key="1">
    <source>
        <dbReference type="ARBA" id="ARBA00009437"/>
    </source>
</evidence>
<comment type="caution">
    <text evidence="6">The sequence shown here is derived from an EMBL/GenBank/DDBJ whole genome shotgun (WGS) entry which is preliminary data.</text>
</comment>
<evidence type="ECO:0000256" key="3">
    <source>
        <dbReference type="ARBA" id="ARBA00023125"/>
    </source>
</evidence>
<dbReference type="Proteomes" id="UP000609531">
    <property type="component" value="Unassembled WGS sequence"/>
</dbReference>
<evidence type="ECO:0000256" key="4">
    <source>
        <dbReference type="ARBA" id="ARBA00023163"/>
    </source>
</evidence>
<keyword evidence="3" id="KW-0238">DNA-binding</keyword>
<dbReference type="InterPro" id="IPR005119">
    <property type="entry name" value="LysR_subst-bd"/>
</dbReference>
<organism evidence="6 7">
    <name type="scientific">Acuticoccus mangrovi</name>
    <dbReference type="NCBI Taxonomy" id="2796142"/>
    <lineage>
        <taxon>Bacteria</taxon>
        <taxon>Pseudomonadati</taxon>
        <taxon>Pseudomonadota</taxon>
        <taxon>Alphaproteobacteria</taxon>
        <taxon>Hyphomicrobiales</taxon>
        <taxon>Amorphaceae</taxon>
        <taxon>Acuticoccus</taxon>
    </lineage>
</organism>
<dbReference type="Pfam" id="PF03466">
    <property type="entry name" value="LysR_substrate"/>
    <property type="match status" value="1"/>
</dbReference>
<sequence>MVRTLDLSALRSFVAIAETGGVTRAAARLNLTQSAVSMQLKRLEEGLGQTLLERSRKGMTLTSAGQQLMSYARRMLELNDEIWLRMTDEGYQGELTLGAPHDVVYPNVPEVLRAFARAFPRVRVSLQSSYTSQLKEQFARGEVDVILTTETHADPSAEILQRSRLVWVGAIGGTAWRRRPLPLAFEAGCIFRPWVQRALDDVGIPWVMAVDSMSIRTVEASVSADFAVHAGIEAMNPPHLEKIDHEDVLPALPETYIGLYVTDGAKAALAQKLADIVREKWQCGPSMGFCSAELPVAAE</sequence>
<dbReference type="InterPro" id="IPR036390">
    <property type="entry name" value="WH_DNA-bd_sf"/>
</dbReference>
<feature type="domain" description="HTH lysR-type" evidence="5">
    <location>
        <begin position="5"/>
        <end position="62"/>
    </location>
</feature>
<dbReference type="InterPro" id="IPR000847">
    <property type="entry name" value="LysR_HTH_N"/>
</dbReference>
<dbReference type="InterPro" id="IPR050176">
    <property type="entry name" value="LTTR"/>
</dbReference>
<comment type="similarity">
    <text evidence="1">Belongs to the LysR transcriptional regulatory family.</text>
</comment>
<dbReference type="PRINTS" id="PR00039">
    <property type="entry name" value="HTHLYSR"/>
</dbReference>
<evidence type="ECO:0000313" key="7">
    <source>
        <dbReference type="Proteomes" id="UP000609531"/>
    </source>
</evidence>
<dbReference type="PANTHER" id="PTHR30579">
    <property type="entry name" value="TRANSCRIPTIONAL REGULATOR"/>
    <property type="match status" value="1"/>
</dbReference>
<dbReference type="SUPFAM" id="SSF46785">
    <property type="entry name" value="Winged helix' DNA-binding domain"/>
    <property type="match status" value="1"/>
</dbReference>
<dbReference type="FunFam" id="1.10.10.10:FF:000001">
    <property type="entry name" value="LysR family transcriptional regulator"/>
    <property type="match status" value="1"/>
</dbReference>
<dbReference type="Gene3D" id="1.10.10.10">
    <property type="entry name" value="Winged helix-like DNA-binding domain superfamily/Winged helix DNA-binding domain"/>
    <property type="match status" value="1"/>
</dbReference>
<name>A0A934INL5_9HYPH</name>
<keyword evidence="4" id="KW-0804">Transcription</keyword>
<dbReference type="RefSeq" id="WP_198881661.1">
    <property type="nucleotide sequence ID" value="NZ_JAEKJA010000006.1"/>
</dbReference>
<accession>A0A934INL5</accession>
<dbReference type="Pfam" id="PF00126">
    <property type="entry name" value="HTH_1"/>
    <property type="match status" value="1"/>
</dbReference>
<dbReference type="PANTHER" id="PTHR30579:SF7">
    <property type="entry name" value="HTH-TYPE TRANSCRIPTIONAL REGULATOR LRHA-RELATED"/>
    <property type="match status" value="1"/>
</dbReference>
<reference evidence="6" key="1">
    <citation type="submission" date="2020-12" db="EMBL/GenBank/DDBJ databases">
        <title>Bacterial taxonomy.</title>
        <authorList>
            <person name="Pan X."/>
        </authorList>
    </citation>
    <scope>NUCLEOTIDE SEQUENCE</scope>
    <source>
        <strain evidence="6">B2012</strain>
    </source>
</reference>
<dbReference type="SUPFAM" id="SSF53850">
    <property type="entry name" value="Periplasmic binding protein-like II"/>
    <property type="match status" value="1"/>
</dbReference>
<proteinExistence type="inferred from homology"/>
<dbReference type="InterPro" id="IPR036388">
    <property type="entry name" value="WH-like_DNA-bd_sf"/>
</dbReference>
<dbReference type="Gene3D" id="3.40.190.10">
    <property type="entry name" value="Periplasmic binding protein-like II"/>
    <property type="match status" value="2"/>
</dbReference>
<dbReference type="GO" id="GO:0003700">
    <property type="term" value="F:DNA-binding transcription factor activity"/>
    <property type="evidence" value="ECO:0007669"/>
    <property type="project" value="InterPro"/>
</dbReference>
<dbReference type="PROSITE" id="PS50931">
    <property type="entry name" value="HTH_LYSR"/>
    <property type="match status" value="1"/>
</dbReference>
<gene>
    <name evidence="6" type="ORF">JCR33_08700</name>
</gene>
<evidence type="ECO:0000313" key="6">
    <source>
        <dbReference type="EMBL" id="MBJ3775761.1"/>
    </source>
</evidence>